<dbReference type="Gene3D" id="1.10.10.10">
    <property type="entry name" value="Winged helix-like DNA-binding domain superfamily/Winged helix DNA-binding domain"/>
    <property type="match status" value="1"/>
</dbReference>
<dbReference type="EMBL" id="MLCF01000022">
    <property type="protein sequence ID" value="OIV38396.1"/>
    <property type="molecule type" value="Genomic_DNA"/>
</dbReference>
<gene>
    <name evidence="2" type="ORF">BIV57_05740</name>
</gene>
<accession>A0A1J7CA51</accession>
<dbReference type="PANTHER" id="PTHR33169">
    <property type="entry name" value="PADR-FAMILY TRANSCRIPTIONAL REGULATOR"/>
    <property type="match status" value="1"/>
</dbReference>
<dbReference type="SUPFAM" id="SSF46785">
    <property type="entry name" value="Winged helix' DNA-binding domain"/>
    <property type="match status" value="1"/>
</dbReference>
<dbReference type="Pfam" id="PF03551">
    <property type="entry name" value="PadR"/>
    <property type="match status" value="1"/>
</dbReference>
<dbReference type="InterPro" id="IPR005149">
    <property type="entry name" value="Tscrpt_reg_PadR_N"/>
</dbReference>
<comment type="caution">
    <text evidence="2">The sequence shown here is derived from an EMBL/GenBank/DDBJ whole genome shotgun (WGS) entry which is preliminary data.</text>
</comment>
<dbReference type="Proteomes" id="UP000243342">
    <property type="component" value="Unassembled WGS sequence"/>
</dbReference>
<dbReference type="OrthoDB" id="8443918at2"/>
<evidence type="ECO:0000313" key="2">
    <source>
        <dbReference type="EMBL" id="OIV38396.1"/>
    </source>
</evidence>
<dbReference type="STRING" id="1428644.BIV57_05740"/>
<proteinExistence type="predicted"/>
<reference evidence="2 3" key="1">
    <citation type="submission" date="2016-10" db="EMBL/GenBank/DDBJ databases">
        <title>Genome sequence of Streptomyces gilvigriseus MUSC 26.</title>
        <authorList>
            <person name="Lee L.-H."/>
            <person name="Ser H.-L."/>
        </authorList>
    </citation>
    <scope>NUCLEOTIDE SEQUENCE [LARGE SCALE GENOMIC DNA]</scope>
    <source>
        <strain evidence="2 3">MUSC 26</strain>
    </source>
</reference>
<sequence length="226" mass="25304">MATSRAGASPLALAVLATLYERPMHPYEIARLMRRRGKDGSIKIRWGSLYTVVARLAEAGLVESAGTDRAGKRPERTVYRITDDGREELQERLRRLLGEPVKEYPGFEAALSLIGVLPPDEAMDLIAGRLAVLEVAIASEEAAVRELAERQQLPRVLLLETEYALAMKRAEAQWCRGVLEDADKGVLEIDAWRRMHAVHEFPPEWADRPWMRAELRHQAEGGAATD</sequence>
<feature type="domain" description="Transcription regulator PadR N-terminal" evidence="1">
    <location>
        <begin position="15"/>
        <end position="91"/>
    </location>
</feature>
<dbReference type="RefSeq" id="WP_071655587.1">
    <property type="nucleotide sequence ID" value="NZ_MLCF01000022.1"/>
</dbReference>
<evidence type="ECO:0000259" key="1">
    <source>
        <dbReference type="Pfam" id="PF03551"/>
    </source>
</evidence>
<evidence type="ECO:0000313" key="3">
    <source>
        <dbReference type="Proteomes" id="UP000243342"/>
    </source>
</evidence>
<dbReference type="InterPro" id="IPR036390">
    <property type="entry name" value="WH_DNA-bd_sf"/>
</dbReference>
<protein>
    <recommendedName>
        <fullName evidence="1">Transcription regulator PadR N-terminal domain-containing protein</fullName>
    </recommendedName>
</protein>
<dbReference type="PANTHER" id="PTHR33169:SF27">
    <property type="entry name" value="TRANSCRIPTIONAL REGULATOR PADR FAMILY PROTEIN"/>
    <property type="match status" value="1"/>
</dbReference>
<keyword evidence="3" id="KW-1185">Reference proteome</keyword>
<organism evidence="2 3">
    <name type="scientific">Mangrovactinospora gilvigrisea</name>
    <dbReference type="NCBI Taxonomy" id="1428644"/>
    <lineage>
        <taxon>Bacteria</taxon>
        <taxon>Bacillati</taxon>
        <taxon>Actinomycetota</taxon>
        <taxon>Actinomycetes</taxon>
        <taxon>Kitasatosporales</taxon>
        <taxon>Streptomycetaceae</taxon>
        <taxon>Mangrovactinospora</taxon>
    </lineage>
</organism>
<dbReference type="AlphaFoldDB" id="A0A1J7CA51"/>
<dbReference type="InterPro" id="IPR052509">
    <property type="entry name" value="Metal_resp_DNA-bind_regulator"/>
</dbReference>
<dbReference type="InterPro" id="IPR036388">
    <property type="entry name" value="WH-like_DNA-bd_sf"/>
</dbReference>
<name>A0A1J7CA51_9ACTN</name>